<proteinExistence type="predicted"/>
<organism evidence="1 2">
    <name type="scientific">Acinetobacter higginsii</name>
    <dbReference type="NCBI Taxonomy" id="70347"/>
    <lineage>
        <taxon>Bacteria</taxon>
        <taxon>Pseudomonadati</taxon>
        <taxon>Pseudomonadota</taxon>
        <taxon>Gammaproteobacteria</taxon>
        <taxon>Moraxellales</taxon>
        <taxon>Moraxellaceae</taxon>
        <taxon>Acinetobacter</taxon>
    </lineage>
</organism>
<protein>
    <recommendedName>
        <fullName evidence="3">Ribbon-helix-helix protein, CopG family</fullName>
    </recommendedName>
</protein>
<evidence type="ECO:0008006" key="3">
    <source>
        <dbReference type="Google" id="ProtNLM"/>
    </source>
</evidence>
<name>N9SXY8_9GAMM</name>
<comment type="caution">
    <text evidence="1">The sequence shown here is derived from an EMBL/GenBank/DDBJ whole genome shotgun (WGS) entry which is preliminary data.</text>
</comment>
<reference evidence="1 2" key="1">
    <citation type="submission" date="2013-02" db="EMBL/GenBank/DDBJ databases">
        <title>The Genome Sequence of Acinetobacter sp. CIP 70.18.</title>
        <authorList>
            <consortium name="The Broad Institute Genome Sequencing Platform"/>
            <consortium name="The Broad Institute Genome Sequencing Center for Infectious Disease"/>
            <person name="Cerqueira G."/>
            <person name="Feldgarden M."/>
            <person name="Courvalin P."/>
            <person name="Perichon B."/>
            <person name="Grillot-Courvalin C."/>
            <person name="Clermont D."/>
            <person name="Rocha E."/>
            <person name="Yoon E.-J."/>
            <person name="Nemec A."/>
            <person name="Walker B."/>
            <person name="Young S.K."/>
            <person name="Zeng Q."/>
            <person name="Gargeya S."/>
            <person name="Fitzgerald M."/>
            <person name="Haas B."/>
            <person name="Abouelleil A."/>
            <person name="Alvarado L."/>
            <person name="Arachchi H.M."/>
            <person name="Berlin A.M."/>
            <person name="Chapman S.B."/>
            <person name="Dewar J."/>
            <person name="Goldberg J."/>
            <person name="Griggs A."/>
            <person name="Gujja S."/>
            <person name="Hansen M."/>
            <person name="Howarth C."/>
            <person name="Imamovic A."/>
            <person name="Larimer J."/>
            <person name="McCowan C."/>
            <person name="Murphy C."/>
            <person name="Neiman D."/>
            <person name="Pearson M."/>
            <person name="Priest M."/>
            <person name="Roberts A."/>
            <person name="Saif S."/>
            <person name="Shea T."/>
            <person name="Sisk P."/>
            <person name="Sykes S."/>
            <person name="Wortman J."/>
            <person name="Nusbaum C."/>
            <person name="Birren B."/>
        </authorList>
    </citation>
    <scope>NUCLEOTIDE SEQUENCE [LARGE SCALE GENOMIC DNA]</scope>
    <source>
        <strain evidence="1 2">CIP 70.18</strain>
    </source>
</reference>
<sequence length="109" mass="12424">MVAHMSEKLIASITHKCPDEEKRKLEAIALSRNLSLSELVRSCCMREIREVEEMINSLQNAFALTTDTRDSFELASPQPFIDITPRKTTGTKKVQLLEQMDFLAVHTDM</sequence>
<accession>N9SXY8</accession>
<dbReference type="EMBL" id="APRN01000038">
    <property type="protein sequence ID" value="ENX56182.1"/>
    <property type="molecule type" value="Genomic_DNA"/>
</dbReference>
<dbReference type="Proteomes" id="UP000013084">
    <property type="component" value="Unassembled WGS sequence"/>
</dbReference>
<evidence type="ECO:0000313" key="1">
    <source>
        <dbReference type="EMBL" id="ENX56182.1"/>
    </source>
</evidence>
<evidence type="ECO:0000313" key="2">
    <source>
        <dbReference type="Proteomes" id="UP000013084"/>
    </source>
</evidence>
<gene>
    <name evidence="1" type="ORF">F902_03279</name>
</gene>
<dbReference type="AlphaFoldDB" id="N9SXY8"/>
<keyword evidence="2" id="KW-1185">Reference proteome</keyword>
<dbReference type="HOGENOM" id="CLU_2165513_0_0_6"/>